<proteinExistence type="predicted"/>
<dbReference type="EMBL" id="JAENHL010000007">
    <property type="protein sequence ID" value="MBK1869059.1"/>
    <property type="molecule type" value="Genomic_DNA"/>
</dbReference>
<name>A0ACC5R8Q7_9HYPH</name>
<dbReference type="Proteomes" id="UP000616151">
    <property type="component" value="Unassembled WGS sequence"/>
</dbReference>
<sequence>MAVSRQTRTVFALTAPAYLWLAVTVMLPLATMFYFSFLTASPLGGKEVSFTLKHYTDFFTKQIYWYNAWRSIELGLYVTALCLIIGYPAALGLAKYIKGRWREAIFLLIILPFWSNALVRTFSWTMVLREPFNILFSYPAIVVGLVHAYLPYAILTCYISLQAVDDSLIEAGRSLGATPAQAFRRITLPLSMPGILAAVFLIFVPVIGSFMEPRILGGKDAIMLGPIIEGQFITAFNWPLGAALSFTMLGMVLIILLIAAPFLKKQMAVG</sequence>
<evidence type="ECO:0000313" key="1">
    <source>
        <dbReference type="EMBL" id="MBK1869059.1"/>
    </source>
</evidence>
<comment type="caution">
    <text evidence="1">The sequence shown here is derived from an EMBL/GenBank/DDBJ whole genome shotgun (WGS) entry which is preliminary data.</text>
</comment>
<accession>A0ACC5R8Q7</accession>
<gene>
    <name evidence="1" type="ORF">JHL16_22055</name>
</gene>
<reference evidence="1" key="1">
    <citation type="submission" date="2021-01" db="EMBL/GenBank/DDBJ databases">
        <authorList>
            <person name="Sun Q."/>
        </authorList>
    </citation>
    <scope>NUCLEOTIDE SEQUENCE</scope>
    <source>
        <strain evidence="1">YIM B02566</strain>
    </source>
</reference>
<protein>
    <submittedName>
        <fullName evidence="1">ABC transporter permease</fullName>
    </submittedName>
</protein>
<keyword evidence="2" id="KW-1185">Reference proteome</keyword>
<evidence type="ECO:0000313" key="2">
    <source>
        <dbReference type="Proteomes" id="UP000616151"/>
    </source>
</evidence>
<organism evidence="1 2">
    <name type="scientific">Taklimakanibacter albus</name>
    <dbReference type="NCBI Taxonomy" id="2800327"/>
    <lineage>
        <taxon>Bacteria</taxon>
        <taxon>Pseudomonadati</taxon>
        <taxon>Pseudomonadota</taxon>
        <taxon>Alphaproteobacteria</taxon>
        <taxon>Hyphomicrobiales</taxon>
        <taxon>Aestuariivirgaceae</taxon>
        <taxon>Taklimakanibacter</taxon>
    </lineage>
</organism>